<dbReference type="InterPro" id="IPR042099">
    <property type="entry name" value="ANL_N_sf"/>
</dbReference>
<keyword evidence="2 7" id="KW-0436">Ligase</keyword>
<keyword evidence="5 7" id="KW-0067">ATP-binding</keyword>
<comment type="similarity">
    <text evidence="1 7">Belongs to the ATP-dependent AMP-binding enzyme family.</text>
</comment>
<accession>A0ABR2YT77</accession>
<protein>
    <recommendedName>
        <fullName evidence="6 7">Long-chain-fatty-acid--CoA ligase</fullName>
        <ecNumber evidence="6 7">6.2.1.3</ecNumber>
    </recommendedName>
</protein>
<comment type="catalytic activity">
    <reaction evidence="7">
        <text>a long-chain fatty acid + ATP + CoA = a long-chain fatty acyl-CoA + AMP + diphosphate</text>
        <dbReference type="Rhea" id="RHEA:15421"/>
        <dbReference type="ChEBI" id="CHEBI:30616"/>
        <dbReference type="ChEBI" id="CHEBI:33019"/>
        <dbReference type="ChEBI" id="CHEBI:57287"/>
        <dbReference type="ChEBI" id="CHEBI:57560"/>
        <dbReference type="ChEBI" id="CHEBI:83139"/>
        <dbReference type="ChEBI" id="CHEBI:456215"/>
        <dbReference type="EC" id="6.2.1.3"/>
    </reaction>
</comment>
<evidence type="ECO:0000259" key="8">
    <source>
        <dbReference type="Pfam" id="PF00501"/>
    </source>
</evidence>
<evidence type="ECO:0000256" key="7">
    <source>
        <dbReference type="RuleBase" id="RU369030"/>
    </source>
</evidence>
<gene>
    <name evidence="9" type="ORF">WJX75_007687</name>
</gene>
<evidence type="ECO:0000256" key="6">
    <source>
        <dbReference type="ARBA" id="ARBA00026121"/>
    </source>
</evidence>
<sequence length="666" mass="72568">MKHAENLLIEVEAAQPSRGGGTVAIGPTYKNVIAKDAYPTLNGVKTLYELFTSSAKRYARNPCLGSRKQVDGAAGPFEFITYEETAELAAAIGSALTAVGVSAHDKCSIYGGNSAEWMIAMQACNRQSVYCVPLYDSLGENAVEFIINHSESSIIFVARDKLDTLLKALPSAHKGLKTLVYWGTGDEKRPDAELVAEHAGIKAYSWEQFLALGRGAPAPPVPPKPEDLCTIMYTSGTTGDPKGVMISHSAVISEVAGLHAFLKQISYGSTITQDDVVLSYLPLAHIFDRSTEEMFLSVGARIGYFQGDVRKLVDDIAALRPTLFIGVPRVFDRIYAGAMAKIEEKGGLAARLFHWGYRRKSARLKRNIAADKATPVFDKVVFSKIKARLGGRVKLIVSGGAPLAGHVEEFLKITMCAPVVQGYGLTETCAGSFISVPDLSEMAGTVGPPLPCTAFRLEAVPEMNYNPAGSPPRGEVVIGGPTLFRGYYKDEAKTKEDLTADGWFHTGDVGELTPEGALRIIDRKKNIFKLSQGEYIAVEKIEAVYKKNPIVEQIWVYGNSFENTLVAVVVPSEVGLTSWATDAGISGDLAEIVRDPRANSYVLGEITKTAKEAKLKGFEQIRRIYLDAAQFSVEHNLITPTFKLKRPQLLQHYKEQVDAMYGKKKE</sequence>
<keyword evidence="10" id="KW-1185">Reference proteome</keyword>
<reference evidence="9 10" key="1">
    <citation type="journal article" date="2024" name="Nat. Commun.">
        <title>Phylogenomics reveals the evolutionary origins of lichenization in chlorophyte algae.</title>
        <authorList>
            <person name="Puginier C."/>
            <person name="Libourel C."/>
            <person name="Otte J."/>
            <person name="Skaloud P."/>
            <person name="Haon M."/>
            <person name="Grisel S."/>
            <person name="Petersen M."/>
            <person name="Berrin J.G."/>
            <person name="Delaux P.M."/>
            <person name="Dal Grande F."/>
            <person name="Keller J."/>
        </authorList>
    </citation>
    <scope>NUCLEOTIDE SEQUENCE [LARGE SCALE GENOMIC DNA]</scope>
    <source>
        <strain evidence="9 10">SAG 216-7</strain>
    </source>
</reference>
<dbReference type="EC" id="6.2.1.3" evidence="6 7"/>
<feature type="domain" description="AMP-dependent synthetase/ligase" evidence="8">
    <location>
        <begin position="55"/>
        <end position="488"/>
    </location>
</feature>
<evidence type="ECO:0000313" key="9">
    <source>
        <dbReference type="EMBL" id="KAK9909810.1"/>
    </source>
</evidence>
<proteinExistence type="inferred from homology"/>
<organism evidence="9 10">
    <name type="scientific">Coccomyxa subellipsoidea</name>
    <dbReference type="NCBI Taxonomy" id="248742"/>
    <lineage>
        <taxon>Eukaryota</taxon>
        <taxon>Viridiplantae</taxon>
        <taxon>Chlorophyta</taxon>
        <taxon>core chlorophytes</taxon>
        <taxon>Trebouxiophyceae</taxon>
        <taxon>Trebouxiophyceae incertae sedis</taxon>
        <taxon>Coccomyxaceae</taxon>
        <taxon>Coccomyxa</taxon>
    </lineage>
</organism>
<keyword evidence="4 7" id="KW-0276">Fatty acid metabolism</keyword>
<keyword evidence="7" id="KW-0443">Lipid metabolism</keyword>
<dbReference type="Gene3D" id="3.40.50.12780">
    <property type="entry name" value="N-terminal domain of ligase-like"/>
    <property type="match status" value="1"/>
</dbReference>
<dbReference type="PANTHER" id="PTHR43272">
    <property type="entry name" value="LONG-CHAIN-FATTY-ACID--COA LIGASE"/>
    <property type="match status" value="1"/>
</dbReference>
<keyword evidence="3 7" id="KW-0547">Nucleotide-binding</keyword>
<evidence type="ECO:0000256" key="4">
    <source>
        <dbReference type="ARBA" id="ARBA00022832"/>
    </source>
</evidence>
<evidence type="ECO:0000256" key="1">
    <source>
        <dbReference type="ARBA" id="ARBA00006432"/>
    </source>
</evidence>
<dbReference type="InterPro" id="IPR020845">
    <property type="entry name" value="AMP-binding_CS"/>
</dbReference>
<evidence type="ECO:0000256" key="2">
    <source>
        <dbReference type="ARBA" id="ARBA00022598"/>
    </source>
</evidence>
<dbReference type="PANTHER" id="PTHR43272:SF3">
    <property type="entry name" value="LONG CHAIN ACYL-COA SYNTHETASE 4"/>
    <property type="match status" value="1"/>
</dbReference>
<dbReference type="EMBL" id="JALJOT010000006">
    <property type="protein sequence ID" value="KAK9909810.1"/>
    <property type="molecule type" value="Genomic_DNA"/>
</dbReference>
<comment type="caution">
    <text evidence="9">The sequence shown here is derived from an EMBL/GenBank/DDBJ whole genome shotgun (WGS) entry which is preliminary data.</text>
</comment>
<name>A0ABR2YT77_9CHLO</name>
<comment type="function">
    <text evidence="7">Catalyzes the conversion of long-chain fatty acids to their active form acyl-CoAs for both synthesis of cellular lipids, and degradation via beta-oxidation.</text>
</comment>
<evidence type="ECO:0000256" key="3">
    <source>
        <dbReference type="ARBA" id="ARBA00022741"/>
    </source>
</evidence>
<dbReference type="SUPFAM" id="SSF56801">
    <property type="entry name" value="Acetyl-CoA synthetase-like"/>
    <property type="match status" value="1"/>
</dbReference>
<dbReference type="CDD" id="cd05927">
    <property type="entry name" value="LC-FACS_euk"/>
    <property type="match status" value="1"/>
</dbReference>
<evidence type="ECO:0000313" key="10">
    <source>
        <dbReference type="Proteomes" id="UP001491310"/>
    </source>
</evidence>
<dbReference type="Proteomes" id="UP001491310">
    <property type="component" value="Unassembled WGS sequence"/>
</dbReference>
<dbReference type="Pfam" id="PF00501">
    <property type="entry name" value="AMP-binding"/>
    <property type="match status" value="1"/>
</dbReference>
<evidence type="ECO:0000256" key="5">
    <source>
        <dbReference type="ARBA" id="ARBA00022840"/>
    </source>
</evidence>
<dbReference type="InterPro" id="IPR045311">
    <property type="entry name" value="LC-FACS_euk"/>
</dbReference>
<dbReference type="PROSITE" id="PS00455">
    <property type="entry name" value="AMP_BINDING"/>
    <property type="match status" value="1"/>
</dbReference>
<dbReference type="InterPro" id="IPR000873">
    <property type="entry name" value="AMP-dep_synth/lig_dom"/>
</dbReference>